<evidence type="ECO:0000256" key="7">
    <source>
        <dbReference type="SAM" id="Phobius"/>
    </source>
</evidence>
<feature type="transmembrane region" description="Helical" evidence="7">
    <location>
        <begin position="96"/>
        <end position="115"/>
    </location>
</feature>
<proteinExistence type="inferred from homology"/>
<gene>
    <name evidence="8" type="ORF">SNE40_007407</name>
</gene>
<evidence type="ECO:0000313" key="8">
    <source>
        <dbReference type="EMBL" id="KAK6185093.1"/>
    </source>
</evidence>
<evidence type="ECO:0000256" key="5">
    <source>
        <dbReference type="ARBA" id="ARBA00022989"/>
    </source>
</evidence>
<organism evidence="8 9">
    <name type="scientific">Patella caerulea</name>
    <name type="common">Rayed Mediterranean limpet</name>
    <dbReference type="NCBI Taxonomy" id="87958"/>
    <lineage>
        <taxon>Eukaryota</taxon>
        <taxon>Metazoa</taxon>
        <taxon>Spiralia</taxon>
        <taxon>Lophotrochozoa</taxon>
        <taxon>Mollusca</taxon>
        <taxon>Gastropoda</taxon>
        <taxon>Patellogastropoda</taxon>
        <taxon>Patelloidea</taxon>
        <taxon>Patellidae</taxon>
        <taxon>Patella</taxon>
    </lineage>
</organism>
<keyword evidence="9" id="KW-1185">Reference proteome</keyword>
<comment type="similarity">
    <text evidence="2">Belongs to the SVP26 family.</text>
</comment>
<feature type="transmembrane region" description="Helical" evidence="7">
    <location>
        <begin position="43"/>
        <end position="61"/>
    </location>
</feature>
<evidence type="ECO:0000256" key="4">
    <source>
        <dbReference type="ARBA" id="ARBA00022692"/>
    </source>
</evidence>
<keyword evidence="6 7" id="KW-0472">Membrane</keyword>
<evidence type="ECO:0000256" key="3">
    <source>
        <dbReference type="ARBA" id="ARBA00017877"/>
    </source>
</evidence>
<protein>
    <recommendedName>
        <fullName evidence="3">Protein TEX261</fullName>
    </recommendedName>
</protein>
<dbReference type="Proteomes" id="UP001347796">
    <property type="component" value="Unassembled WGS sequence"/>
</dbReference>
<sequence length="201" mass="23139">MWFIYFLSWIALFIQIAIVTLSIAAGLYYLAELVEENTVFTSKIILYLIIFTTGVHIGVLVLEDFPFYVSVLGLLANAFYFMVLQNFPYFNLTSPSFIGSVVMMFGQHYVTFSHFSNVWYPFSEVMAYFTICLWLVPFAFFVSLSANEYVLPTVSSDRPSLSSDSDPVSIYFKNKGKKYGLLSFFKYAQDSVLPQRIKKQF</sequence>
<evidence type="ECO:0000256" key="2">
    <source>
        <dbReference type="ARBA" id="ARBA00008096"/>
    </source>
</evidence>
<dbReference type="GO" id="GO:0097020">
    <property type="term" value="F:COPII receptor activity"/>
    <property type="evidence" value="ECO:0007669"/>
    <property type="project" value="InterPro"/>
</dbReference>
<dbReference type="EMBL" id="JAZGQO010000006">
    <property type="protein sequence ID" value="KAK6185093.1"/>
    <property type="molecule type" value="Genomic_DNA"/>
</dbReference>
<dbReference type="InterPro" id="IPR007277">
    <property type="entry name" value="Svp26/Tex261"/>
</dbReference>
<feature type="transmembrane region" description="Helical" evidence="7">
    <location>
        <begin position="127"/>
        <end position="151"/>
    </location>
</feature>
<accession>A0AAN8K4I8</accession>
<evidence type="ECO:0000256" key="6">
    <source>
        <dbReference type="ARBA" id="ARBA00023136"/>
    </source>
</evidence>
<dbReference type="Pfam" id="PF04148">
    <property type="entry name" value="Erv26"/>
    <property type="match status" value="1"/>
</dbReference>
<evidence type="ECO:0000313" key="9">
    <source>
        <dbReference type="Proteomes" id="UP001347796"/>
    </source>
</evidence>
<comment type="caution">
    <text evidence="8">The sequence shown here is derived from an EMBL/GenBank/DDBJ whole genome shotgun (WGS) entry which is preliminary data.</text>
</comment>
<name>A0AAN8K4I8_PATCE</name>
<reference evidence="8 9" key="1">
    <citation type="submission" date="2024-01" db="EMBL/GenBank/DDBJ databases">
        <title>The genome of the rayed Mediterranean limpet Patella caerulea (Linnaeus, 1758).</title>
        <authorList>
            <person name="Anh-Thu Weber A."/>
            <person name="Halstead-Nussloch G."/>
        </authorList>
    </citation>
    <scope>NUCLEOTIDE SEQUENCE [LARGE SCALE GENOMIC DNA]</scope>
    <source>
        <strain evidence="8">AATW-2023a</strain>
        <tissue evidence="8">Whole specimen</tissue>
    </source>
</reference>
<dbReference type="GO" id="GO:0005789">
    <property type="term" value="C:endoplasmic reticulum membrane"/>
    <property type="evidence" value="ECO:0007669"/>
    <property type="project" value="TreeGrafter"/>
</dbReference>
<evidence type="ECO:0000256" key="1">
    <source>
        <dbReference type="ARBA" id="ARBA00004141"/>
    </source>
</evidence>
<dbReference type="GO" id="GO:0000139">
    <property type="term" value="C:Golgi membrane"/>
    <property type="evidence" value="ECO:0007669"/>
    <property type="project" value="TreeGrafter"/>
</dbReference>
<feature type="transmembrane region" description="Helical" evidence="7">
    <location>
        <begin position="67"/>
        <end position="84"/>
    </location>
</feature>
<dbReference type="AlphaFoldDB" id="A0AAN8K4I8"/>
<comment type="subcellular location">
    <subcellularLocation>
        <location evidence="1">Membrane</location>
        <topology evidence="1">Multi-pass membrane protein</topology>
    </subcellularLocation>
</comment>
<dbReference type="GO" id="GO:0006888">
    <property type="term" value="P:endoplasmic reticulum to Golgi vesicle-mediated transport"/>
    <property type="evidence" value="ECO:0007669"/>
    <property type="project" value="InterPro"/>
</dbReference>
<feature type="transmembrane region" description="Helical" evidence="7">
    <location>
        <begin position="6"/>
        <end position="31"/>
    </location>
</feature>
<dbReference type="PANTHER" id="PTHR13144">
    <property type="entry name" value="TEX261 PROTEIN"/>
    <property type="match status" value="1"/>
</dbReference>
<keyword evidence="4 7" id="KW-0812">Transmembrane</keyword>
<keyword evidence="5 7" id="KW-1133">Transmembrane helix</keyword>
<dbReference type="GO" id="GO:0030134">
    <property type="term" value="C:COPII-coated ER to Golgi transport vesicle"/>
    <property type="evidence" value="ECO:0007669"/>
    <property type="project" value="TreeGrafter"/>
</dbReference>
<dbReference type="PANTHER" id="PTHR13144:SF0">
    <property type="entry name" value="PROTEIN TEX261"/>
    <property type="match status" value="1"/>
</dbReference>